<keyword evidence="13" id="KW-1185">Reference proteome</keyword>
<dbReference type="EMBL" id="BAABJX010000020">
    <property type="protein sequence ID" value="GAA4828158.1"/>
    <property type="molecule type" value="Genomic_DNA"/>
</dbReference>
<keyword evidence="5" id="KW-0862">Zinc</keyword>
<evidence type="ECO:0000256" key="6">
    <source>
        <dbReference type="ARBA" id="ARBA00022989"/>
    </source>
</evidence>
<keyword evidence="3" id="KW-0813">Transport</keyword>
<dbReference type="PANTHER" id="PTHR11562:SF17">
    <property type="entry name" value="RE54080P-RELATED"/>
    <property type="match status" value="1"/>
</dbReference>
<evidence type="ECO:0000313" key="13">
    <source>
        <dbReference type="Proteomes" id="UP001500298"/>
    </source>
</evidence>
<dbReference type="Proteomes" id="UP001500298">
    <property type="component" value="Unassembled WGS sequence"/>
</dbReference>
<dbReference type="InterPro" id="IPR050681">
    <property type="entry name" value="CDF/SLC30A"/>
</dbReference>
<dbReference type="Pfam" id="PF01545">
    <property type="entry name" value="Cation_efflux"/>
    <property type="match status" value="1"/>
</dbReference>
<dbReference type="InterPro" id="IPR002524">
    <property type="entry name" value="Cation_efflux"/>
</dbReference>
<dbReference type="InterPro" id="IPR036837">
    <property type="entry name" value="Cation_efflux_CTD_sf"/>
</dbReference>
<reference evidence="13" key="1">
    <citation type="journal article" date="2019" name="Int. J. Syst. Evol. Microbiol.">
        <title>The Global Catalogue of Microorganisms (GCM) 10K type strain sequencing project: providing services to taxonomists for standard genome sequencing and annotation.</title>
        <authorList>
            <consortium name="The Broad Institute Genomics Platform"/>
            <consortium name="The Broad Institute Genome Sequencing Center for Infectious Disease"/>
            <person name="Wu L."/>
            <person name="Ma J."/>
        </authorList>
    </citation>
    <scope>NUCLEOTIDE SEQUENCE [LARGE SCALE GENOMIC DNA]</scope>
    <source>
        <strain evidence="13">JCM 18326</strain>
    </source>
</reference>
<evidence type="ECO:0000256" key="3">
    <source>
        <dbReference type="ARBA" id="ARBA00022448"/>
    </source>
</evidence>
<evidence type="ECO:0000256" key="7">
    <source>
        <dbReference type="ARBA" id="ARBA00023065"/>
    </source>
</evidence>
<organism evidence="12 13">
    <name type="scientific">Algivirga pacifica</name>
    <dbReference type="NCBI Taxonomy" id="1162670"/>
    <lineage>
        <taxon>Bacteria</taxon>
        <taxon>Pseudomonadati</taxon>
        <taxon>Bacteroidota</taxon>
        <taxon>Cytophagia</taxon>
        <taxon>Cytophagales</taxon>
        <taxon>Flammeovirgaceae</taxon>
        <taxon>Algivirga</taxon>
    </lineage>
</organism>
<dbReference type="NCBIfam" id="TIGR01297">
    <property type="entry name" value="CDF"/>
    <property type="match status" value="1"/>
</dbReference>
<feature type="transmembrane region" description="Helical" evidence="9">
    <location>
        <begin position="124"/>
        <end position="143"/>
    </location>
</feature>
<comment type="caution">
    <text evidence="12">The sequence shown here is derived from an EMBL/GenBank/DDBJ whole genome shotgun (WGS) entry which is preliminary data.</text>
</comment>
<dbReference type="InterPro" id="IPR027469">
    <property type="entry name" value="Cation_efflux_TMD_sf"/>
</dbReference>
<sequence length="309" mass="35076">MDKFQHNDHHHFIPHTHSDRSIRSAFILNLLFTIFEIAGGIFTNSMAILSDAIHDLGDTFALGMGLYLEKVSLKKEDTHYTYGYRRYSTLAAVINAAVLTTGSIYIVAQTIPRLLKPEEVHQEGMILFAIVGVIVNGAAVFKLKKDHNSANQRVMMLHLMEDVLGWVAVLIGSIIMYFYDVPILDPILSFGIGLYILFNAIKNLKKILPIFLQAIPENIHPTQLRKQLEKIPDVLEVHDLHAWSMDGEFNIMTIHVVVNSDSDLERCYHIKQEIRKILEAKSIQHTTIEIEIAHEHCTQKCGKINSQNS</sequence>
<evidence type="ECO:0000256" key="2">
    <source>
        <dbReference type="ARBA" id="ARBA00008873"/>
    </source>
</evidence>
<evidence type="ECO:0000256" key="8">
    <source>
        <dbReference type="ARBA" id="ARBA00023136"/>
    </source>
</evidence>
<keyword evidence="7" id="KW-0406">Ion transport</keyword>
<evidence type="ECO:0000259" key="11">
    <source>
        <dbReference type="Pfam" id="PF16916"/>
    </source>
</evidence>
<evidence type="ECO:0000256" key="9">
    <source>
        <dbReference type="SAM" id="Phobius"/>
    </source>
</evidence>
<dbReference type="Gene3D" id="1.20.1510.10">
    <property type="entry name" value="Cation efflux protein transmembrane domain"/>
    <property type="match status" value="1"/>
</dbReference>
<dbReference type="InterPro" id="IPR027470">
    <property type="entry name" value="Cation_efflux_CTD"/>
</dbReference>
<name>A0ABP9D5L0_9BACT</name>
<keyword evidence="5" id="KW-0864">Zinc transport</keyword>
<feature type="transmembrane region" description="Helical" evidence="9">
    <location>
        <begin position="183"/>
        <end position="201"/>
    </location>
</feature>
<dbReference type="RefSeq" id="WP_345369965.1">
    <property type="nucleotide sequence ID" value="NZ_BAABJX010000020.1"/>
</dbReference>
<dbReference type="SUPFAM" id="SSF161111">
    <property type="entry name" value="Cation efflux protein transmembrane domain-like"/>
    <property type="match status" value="1"/>
</dbReference>
<dbReference type="InterPro" id="IPR058533">
    <property type="entry name" value="Cation_efflux_TM"/>
</dbReference>
<evidence type="ECO:0000313" key="12">
    <source>
        <dbReference type="EMBL" id="GAA4828158.1"/>
    </source>
</evidence>
<gene>
    <name evidence="12" type="ORF">GCM10023331_11420</name>
</gene>
<evidence type="ECO:0000256" key="5">
    <source>
        <dbReference type="ARBA" id="ARBA00022906"/>
    </source>
</evidence>
<keyword evidence="6 9" id="KW-1133">Transmembrane helix</keyword>
<protein>
    <submittedName>
        <fullName evidence="12">Cation diffusion facilitator family transporter</fullName>
    </submittedName>
</protein>
<keyword evidence="4 9" id="KW-0812">Transmembrane</keyword>
<feature type="transmembrane region" description="Helical" evidence="9">
    <location>
        <begin position="89"/>
        <end position="112"/>
    </location>
</feature>
<comment type="similarity">
    <text evidence="2">Belongs to the cation diffusion facilitator (CDF) transporter (TC 2.A.4) family. SLC30A subfamily.</text>
</comment>
<dbReference type="Pfam" id="PF16916">
    <property type="entry name" value="ZT_dimer"/>
    <property type="match status" value="1"/>
</dbReference>
<evidence type="ECO:0000259" key="10">
    <source>
        <dbReference type="Pfam" id="PF01545"/>
    </source>
</evidence>
<feature type="domain" description="Cation efflux protein transmembrane" evidence="10">
    <location>
        <begin position="25"/>
        <end position="210"/>
    </location>
</feature>
<comment type="subcellular location">
    <subcellularLocation>
        <location evidence="1">Membrane</location>
        <topology evidence="1">Multi-pass membrane protein</topology>
    </subcellularLocation>
</comment>
<dbReference type="SUPFAM" id="SSF160240">
    <property type="entry name" value="Cation efflux protein cytoplasmic domain-like"/>
    <property type="match status" value="1"/>
</dbReference>
<keyword evidence="8 9" id="KW-0472">Membrane</keyword>
<evidence type="ECO:0000256" key="1">
    <source>
        <dbReference type="ARBA" id="ARBA00004141"/>
    </source>
</evidence>
<evidence type="ECO:0000256" key="4">
    <source>
        <dbReference type="ARBA" id="ARBA00022692"/>
    </source>
</evidence>
<feature type="transmembrane region" description="Helical" evidence="9">
    <location>
        <begin position="21"/>
        <end position="42"/>
    </location>
</feature>
<accession>A0ABP9D5L0</accession>
<feature type="domain" description="Cation efflux protein cytoplasmic" evidence="11">
    <location>
        <begin position="219"/>
        <end position="291"/>
    </location>
</feature>
<proteinExistence type="inferred from homology"/>
<dbReference type="Gene3D" id="3.30.70.1350">
    <property type="entry name" value="Cation efflux protein, cytoplasmic domain"/>
    <property type="match status" value="1"/>
</dbReference>
<dbReference type="PANTHER" id="PTHR11562">
    <property type="entry name" value="CATION EFFLUX PROTEIN/ ZINC TRANSPORTER"/>
    <property type="match status" value="1"/>
</dbReference>
<feature type="transmembrane region" description="Helical" evidence="9">
    <location>
        <begin position="155"/>
        <end position="177"/>
    </location>
</feature>